<dbReference type="OrthoDB" id="10325927at2759"/>
<proteinExistence type="predicted"/>
<dbReference type="Proteomes" id="UP000775872">
    <property type="component" value="Unassembled WGS sequence"/>
</dbReference>
<reference evidence="2" key="1">
    <citation type="submission" date="2021-10" db="EMBL/GenBank/DDBJ databases">
        <authorList>
            <person name="Piombo E."/>
        </authorList>
    </citation>
    <scope>NUCLEOTIDE SEQUENCE</scope>
</reference>
<feature type="region of interest" description="Disordered" evidence="1">
    <location>
        <begin position="107"/>
        <end position="126"/>
    </location>
</feature>
<gene>
    <name evidence="2" type="ORF">CSOL1703_00002451</name>
</gene>
<sequence length="197" mass="20500">MSLPFTEQWNAIHPRTQSPYHQAPAGHLGTQAGASAGVASLKGDARGAIEIEGSPLAASVGHSDGIVVVVQDGGAPIRGRGSPGATALDKGDTGNDTAARAAAVTSALRGHGGREKGEDESADSHSGRFVYCRRSQSRTRFQVQGNTVGRTPGIVSKIHPATYAKAYKRAGHGRSTGCSTVTALICHEIYIHPKRRL</sequence>
<protein>
    <submittedName>
        <fullName evidence="2">Uncharacterized protein</fullName>
    </submittedName>
</protein>
<dbReference type="EMBL" id="CABFOC020000035">
    <property type="protein sequence ID" value="CAH0050479.1"/>
    <property type="molecule type" value="Genomic_DNA"/>
</dbReference>
<organism evidence="2 3">
    <name type="scientific">Clonostachys solani</name>
    <dbReference type="NCBI Taxonomy" id="160281"/>
    <lineage>
        <taxon>Eukaryota</taxon>
        <taxon>Fungi</taxon>
        <taxon>Dikarya</taxon>
        <taxon>Ascomycota</taxon>
        <taxon>Pezizomycotina</taxon>
        <taxon>Sordariomycetes</taxon>
        <taxon>Hypocreomycetidae</taxon>
        <taxon>Hypocreales</taxon>
        <taxon>Bionectriaceae</taxon>
        <taxon>Clonostachys</taxon>
    </lineage>
</organism>
<feature type="compositionally biased region" description="Basic and acidic residues" evidence="1">
    <location>
        <begin position="112"/>
        <end position="126"/>
    </location>
</feature>
<evidence type="ECO:0000313" key="3">
    <source>
        <dbReference type="Proteomes" id="UP000775872"/>
    </source>
</evidence>
<accession>A0A9N9Z7H1</accession>
<evidence type="ECO:0000313" key="2">
    <source>
        <dbReference type="EMBL" id="CAH0050479.1"/>
    </source>
</evidence>
<comment type="caution">
    <text evidence="2">The sequence shown here is derived from an EMBL/GenBank/DDBJ whole genome shotgun (WGS) entry which is preliminary data.</text>
</comment>
<name>A0A9N9Z7H1_9HYPO</name>
<feature type="region of interest" description="Disordered" evidence="1">
    <location>
        <begin position="75"/>
        <end position="96"/>
    </location>
</feature>
<keyword evidence="3" id="KW-1185">Reference proteome</keyword>
<evidence type="ECO:0000256" key="1">
    <source>
        <dbReference type="SAM" id="MobiDB-lite"/>
    </source>
</evidence>
<dbReference type="AlphaFoldDB" id="A0A9N9Z7H1"/>